<feature type="transmembrane region" description="Helical" evidence="6">
    <location>
        <begin position="118"/>
        <end position="136"/>
    </location>
</feature>
<feature type="transmembrane region" description="Helical" evidence="6">
    <location>
        <begin position="142"/>
        <end position="161"/>
    </location>
</feature>
<dbReference type="PANTHER" id="PTHR42920">
    <property type="entry name" value="OS03G0707200 PROTEIN-RELATED"/>
    <property type="match status" value="1"/>
</dbReference>
<evidence type="ECO:0000256" key="6">
    <source>
        <dbReference type="SAM" id="Phobius"/>
    </source>
</evidence>
<comment type="caution">
    <text evidence="8">The sequence shown here is derived from an EMBL/GenBank/DDBJ whole genome shotgun (WGS) entry which is preliminary data.</text>
</comment>
<evidence type="ECO:0000256" key="1">
    <source>
        <dbReference type="ARBA" id="ARBA00004651"/>
    </source>
</evidence>
<reference evidence="9" key="1">
    <citation type="journal article" date="2019" name="Int. J. Syst. Evol. Microbiol.">
        <title>The Global Catalogue of Microorganisms (GCM) 10K type strain sequencing project: providing services to taxonomists for standard genome sequencing and annotation.</title>
        <authorList>
            <consortium name="The Broad Institute Genomics Platform"/>
            <consortium name="The Broad Institute Genome Sequencing Center for Infectious Disease"/>
            <person name="Wu L."/>
            <person name="Ma J."/>
        </authorList>
    </citation>
    <scope>NUCLEOTIDE SEQUENCE [LARGE SCALE GENOMIC DNA]</scope>
    <source>
        <strain evidence="9">CCTCC AB 2013263</strain>
    </source>
</reference>
<feature type="transmembrane region" description="Helical" evidence="6">
    <location>
        <begin position="173"/>
        <end position="191"/>
    </location>
</feature>
<evidence type="ECO:0000259" key="7">
    <source>
        <dbReference type="Pfam" id="PF00892"/>
    </source>
</evidence>
<evidence type="ECO:0000256" key="2">
    <source>
        <dbReference type="ARBA" id="ARBA00022475"/>
    </source>
</evidence>
<dbReference type="InterPro" id="IPR037185">
    <property type="entry name" value="EmrE-like"/>
</dbReference>
<accession>A0ABV8A650</accession>
<keyword evidence="5 6" id="KW-0472">Membrane</keyword>
<dbReference type="EMBL" id="JBHRZF010000091">
    <property type="protein sequence ID" value="MFC3860690.1"/>
    <property type="molecule type" value="Genomic_DNA"/>
</dbReference>
<proteinExistence type="predicted"/>
<organism evidence="8 9">
    <name type="scientific">Deinococcus antarcticus</name>
    <dbReference type="NCBI Taxonomy" id="1298767"/>
    <lineage>
        <taxon>Bacteria</taxon>
        <taxon>Thermotogati</taxon>
        <taxon>Deinococcota</taxon>
        <taxon>Deinococci</taxon>
        <taxon>Deinococcales</taxon>
        <taxon>Deinococcaceae</taxon>
        <taxon>Deinococcus</taxon>
    </lineage>
</organism>
<feature type="transmembrane region" description="Helical" evidence="6">
    <location>
        <begin position="233"/>
        <end position="253"/>
    </location>
</feature>
<evidence type="ECO:0000256" key="3">
    <source>
        <dbReference type="ARBA" id="ARBA00022692"/>
    </source>
</evidence>
<feature type="domain" description="EamA" evidence="7">
    <location>
        <begin position="144"/>
        <end position="276"/>
    </location>
</feature>
<feature type="transmembrane region" description="Helical" evidence="6">
    <location>
        <begin position="37"/>
        <end position="55"/>
    </location>
</feature>
<name>A0ABV8A650_9DEIO</name>
<keyword evidence="9" id="KW-1185">Reference proteome</keyword>
<dbReference type="Pfam" id="PF00892">
    <property type="entry name" value="EamA"/>
    <property type="match status" value="1"/>
</dbReference>
<keyword evidence="2" id="KW-1003">Cell membrane</keyword>
<dbReference type="Proteomes" id="UP001595748">
    <property type="component" value="Unassembled WGS sequence"/>
</dbReference>
<sequence>MTTRPALPPVPTLILAMVILQGGAAFAKTLFPLVGPLGTTALRTTLAALILLLVFRPNLRHLSRADWRLVVPYGVTLALMNMSFYLSLRLLPLGLAVTLEFMGPLLLSLYLSRRPLDYLWVLLAGLGIFLMVPHAGGGHFSVAGAGLALLAGAFWVVYILIGGRVGRTLPSKVAVTAGMLVAALVSLPFGILSAGTALVQPQALLAGLAVAVLSSALPYTLELQVLRALSAKVFGVLMSMEPAIAALSGLVILHERLSVGQWLGLFAVMAASVGISVTGQPEAHTEPEPVN</sequence>
<evidence type="ECO:0000313" key="9">
    <source>
        <dbReference type="Proteomes" id="UP001595748"/>
    </source>
</evidence>
<evidence type="ECO:0000256" key="4">
    <source>
        <dbReference type="ARBA" id="ARBA00022989"/>
    </source>
</evidence>
<comment type="subcellular location">
    <subcellularLocation>
        <location evidence="1">Cell membrane</location>
        <topology evidence="1">Multi-pass membrane protein</topology>
    </subcellularLocation>
</comment>
<dbReference type="PANTHER" id="PTHR42920:SF24">
    <property type="entry name" value="AROMATIC AMINO ACID EXPORTER YDDG"/>
    <property type="match status" value="1"/>
</dbReference>
<evidence type="ECO:0000313" key="8">
    <source>
        <dbReference type="EMBL" id="MFC3860690.1"/>
    </source>
</evidence>
<keyword evidence="4 6" id="KW-1133">Transmembrane helix</keyword>
<feature type="transmembrane region" description="Helical" evidence="6">
    <location>
        <begin position="203"/>
        <end position="221"/>
    </location>
</feature>
<dbReference type="InterPro" id="IPR051258">
    <property type="entry name" value="Diverse_Substrate_Transporter"/>
</dbReference>
<dbReference type="RefSeq" id="WP_380076864.1">
    <property type="nucleotide sequence ID" value="NZ_JBHRZF010000091.1"/>
</dbReference>
<evidence type="ECO:0000256" key="5">
    <source>
        <dbReference type="ARBA" id="ARBA00023136"/>
    </source>
</evidence>
<feature type="transmembrane region" description="Helical" evidence="6">
    <location>
        <begin position="259"/>
        <end position="277"/>
    </location>
</feature>
<feature type="transmembrane region" description="Helical" evidence="6">
    <location>
        <begin position="67"/>
        <end position="87"/>
    </location>
</feature>
<dbReference type="SUPFAM" id="SSF103481">
    <property type="entry name" value="Multidrug resistance efflux transporter EmrE"/>
    <property type="match status" value="1"/>
</dbReference>
<dbReference type="InterPro" id="IPR000620">
    <property type="entry name" value="EamA_dom"/>
</dbReference>
<feature type="transmembrane region" description="Helical" evidence="6">
    <location>
        <begin position="93"/>
        <end position="111"/>
    </location>
</feature>
<gene>
    <name evidence="8" type="ORF">ACFOPQ_07935</name>
</gene>
<keyword evidence="3 6" id="KW-0812">Transmembrane</keyword>
<protein>
    <submittedName>
        <fullName evidence="8">DMT family transporter</fullName>
    </submittedName>
</protein>